<name>A0A087CCN7_9BIFI</name>
<dbReference type="AlphaFoldDB" id="A0A087CCN7"/>
<protein>
    <submittedName>
        <fullName evidence="3">ABC transport system, substrate-binding protein</fullName>
    </submittedName>
</protein>
<keyword evidence="2" id="KW-0472">Membrane</keyword>
<dbReference type="Proteomes" id="UP000029050">
    <property type="component" value="Unassembled WGS sequence"/>
</dbReference>
<evidence type="ECO:0000256" key="2">
    <source>
        <dbReference type="SAM" id="Phobius"/>
    </source>
</evidence>
<comment type="caution">
    <text evidence="3">The sequence shown here is derived from an EMBL/GenBank/DDBJ whole genome shotgun (WGS) entry which is preliminary data.</text>
</comment>
<feature type="compositionally biased region" description="Gly residues" evidence="1">
    <location>
        <begin position="77"/>
        <end position="89"/>
    </location>
</feature>
<dbReference type="RefSeq" id="WP_033497523.1">
    <property type="nucleotide sequence ID" value="NZ_JGZI01000010.1"/>
</dbReference>
<dbReference type="eggNOG" id="ENOG5032Y91">
    <property type="taxonomic scope" value="Bacteria"/>
</dbReference>
<feature type="compositionally biased region" description="Low complexity" evidence="1">
    <location>
        <begin position="295"/>
        <end position="373"/>
    </location>
</feature>
<feature type="region of interest" description="Disordered" evidence="1">
    <location>
        <begin position="258"/>
        <end position="381"/>
    </location>
</feature>
<reference evidence="3 4" key="1">
    <citation type="submission" date="2014-03" db="EMBL/GenBank/DDBJ databases">
        <title>Genomics of Bifidobacteria.</title>
        <authorList>
            <person name="Ventura M."/>
            <person name="Milani C."/>
            <person name="Lugli G.A."/>
        </authorList>
    </citation>
    <scope>NUCLEOTIDE SEQUENCE [LARGE SCALE GENOMIC DNA]</scope>
    <source>
        <strain evidence="3 4">LMG 21775</strain>
    </source>
</reference>
<dbReference type="EMBL" id="JGZI01000010">
    <property type="protein sequence ID" value="KFI81037.1"/>
    <property type="molecule type" value="Genomic_DNA"/>
</dbReference>
<proteinExistence type="predicted"/>
<feature type="region of interest" description="Disordered" evidence="1">
    <location>
        <begin position="64"/>
        <end position="95"/>
    </location>
</feature>
<feature type="transmembrane region" description="Helical" evidence="2">
    <location>
        <begin position="231"/>
        <end position="253"/>
    </location>
</feature>
<dbReference type="GeneID" id="98300638"/>
<dbReference type="OrthoDB" id="3233179at2"/>
<feature type="compositionally biased region" description="Basic residues" evidence="1">
    <location>
        <begin position="216"/>
        <end position="225"/>
    </location>
</feature>
<accession>A0A087CCN7</accession>
<dbReference type="STRING" id="218140.BPSY_1445"/>
<keyword evidence="4" id="KW-1185">Reference proteome</keyword>
<feature type="transmembrane region" description="Helical" evidence="2">
    <location>
        <begin position="32"/>
        <end position="53"/>
    </location>
</feature>
<keyword evidence="2" id="KW-1133">Transmembrane helix</keyword>
<sequence length="381" mass="37324">MKRFFHDISWVQILAGALAAVTAFLLSSRIGIAGSVIGVAVGSIVSAFASQLYQNVLDESSKKLHDTVGSSDDGSDGADGSGAAGGSDGNGTAADDQETRTIVGLAGAINAAEADAAAIAGDKAGSAAKPDASTIETGVQTELVNGLSSSQKPKDVTSVMDPAVTKDASTDSTSILTQGNGGQPLAATPSGKGAAKGTQPTSPRVVGSGNAVHPKVGQHAKPQRRKVSRNVIIVSIVSALITVGITAGIIYALTGGQGTDKVLRPSESTSTVQTTPSDESTSSGSGSGNEDDQDQGNGTSTQNPSSSSTSTSTSTSTPSSSSSSSSSSSDPTASPSTSTATPTQSPTTTSPSSSSTSSSSNSEASSKSSSTPSDGSNVAAE</sequence>
<organism evidence="3 4">
    <name type="scientific">Bifidobacterium psychraerophilum</name>
    <dbReference type="NCBI Taxonomy" id="218140"/>
    <lineage>
        <taxon>Bacteria</taxon>
        <taxon>Bacillati</taxon>
        <taxon>Actinomycetota</taxon>
        <taxon>Actinomycetes</taxon>
        <taxon>Bifidobacteriales</taxon>
        <taxon>Bifidobacteriaceae</taxon>
        <taxon>Bifidobacterium</taxon>
    </lineage>
</organism>
<evidence type="ECO:0000313" key="4">
    <source>
        <dbReference type="Proteomes" id="UP000029050"/>
    </source>
</evidence>
<feature type="transmembrane region" description="Helical" evidence="2">
    <location>
        <begin position="7"/>
        <end position="26"/>
    </location>
</feature>
<evidence type="ECO:0000256" key="1">
    <source>
        <dbReference type="SAM" id="MobiDB-lite"/>
    </source>
</evidence>
<feature type="compositionally biased region" description="Polar residues" evidence="1">
    <location>
        <begin position="266"/>
        <end position="276"/>
    </location>
</feature>
<gene>
    <name evidence="3" type="ORF">BPSY_1445</name>
</gene>
<feature type="region of interest" description="Disordered" evidence="1">
    <location>
        <begin position="165"/>
        <end position="225"/>
    </location>
</feature>
<evidence type="ECO:0000313" key="3">
    <source>
        <dbReference type="EMBL" id="KFI81037.1"/>
    </source>
</evidence>
<keyword evidence="2" id="KW-0812">Transmembrane</keyword>